<evidence type="ECO:0000259" key="1">
    <source>
        <dbReference type="Pfam" id="PF20256"/>
    </source>
</evidence>
<name>A0A9R1C5D0_TRITD</name>
<dbReference type="EMBL" id="LT934124">
    <property type="protein sequence ID" value="VAI92961.1"/>
    <property type="molecule type" value="Genomic_DNA"/>
</dbReference>
<dbReference type="PANTHER" id="PTHR11908">
    <property type="entry name" value="XANTHINE DEHYDROGENASE"/>
    <property type="match status" value="1"/>
</dbReference>
<dbReference type="InterPro" id="IPR037165">
    <property type="entry name" value="AldOxase/xan_DH_Mopterin-bd_sf"/>
</dbReference>
<feature type="domain" description="Aldehyde oxidase/xanthine dehydrogenase second molybdopterin binding" evidence="1">
    <location>
        <begin position="8"/>
        <end position="114"/>
    </location>
</feature>
<dbReference type="Pfam" id="PF20256">
    <property type="entry name" value="MoCoBD_2"/>
    <property type="match status" value="1"/>
</dbReference>
<dbReference type="InterPro" id="IPR046867">
    <property type="entry name" value="AldOxase/xan_DH_MoCoBD2"/>
</dbReference>
<dbReference type="AlphaFoldDB" id="A0A9R1C5D0"/>
<evidence type="ECO:0000313" key="2">
    <source>
        <dbReference type="EMBL" id="VAI92961.1"/>
    </source>
</evidence>
<accession>A0A9R1C5D0</accession>
<dbReference type="Gramene" id="TRITD7Bv1G214660.14">
    <property type="protein sequence ID" value="TRITD7Bv1G214660.14"/>
    <property type="gene ID" value="TRITD7Bv1G214660"/>
</dbReference>
<dbReference type="Proteomes" id="UP000324705">
    <property type="component" value="Chromosome 7B"/>
</dbReference>
<dbReference type="GO" id="GO:0005506">
    <property type="term" value="F:iron ion binding"/>
    <property type="evidence" value="ECO:0007669"/>
    <property type="project" value="InterPro"/>
</dbReference>
<dbReference type="SUPFAM" id="SSF56003">
    <property type="entry name" value="Molybdenum cofactor-binding domain"/>
    <property type="match status" value="1"/>
</dbReference>
<keyword evidence="3" id="KW-1185">Reference proteome</keyword>
<protein>
    <recommendedName>
        <fullName evidence="1">Aldehyde oxidase/xanthine dehydrogenase second molybdopterin binding domain-containing protein</fullName>
    </recommendedName>
</protein>
<dbReference type="Gene3D" id="3.30.365.10">
    <property type="entry name" value="Aldehyde oxidase/xanthine dehydrogenase, molybdopterin binding domain"/>
    <property type="match status" value="1"/>
</dbReference>
<sequence>MGCFDCSAITDNVNLSSSAYWVPAQESSTYLNYGAAISEVEIDVLTGAITLLRSDLVYDCGKSLNPAVDLGQIEGSFIQGIGFFINEEHETNADGLVVSDSTWVYKIPSVDTIPKQFNAEVLNTGYHKNRVLSSKASGEPAVVLAASVHCAVREAIRAARKEFGSSELIFQLDVPAPMTHVKEMCGLDIVDKYLESLSAHQSRAAAA</sequence>
<dbReference type="InterPro" id="IPR016208">
    <property type="entry name" value="Ald_Oxase/xanthine_DH-like"/>
</dbReference>
<dbReference type="GO" id="GO:0016491">
    <property type="term" value="F:oxidoreductase activity"/>
    <property type="evidence" value="ECO:0007669"/>
    <property type="project" value="InterPro"/>
</dbReference>
<gene>
    <name evidence="2" type="ORF">TRITD_7Bv1G214660</name>
</gene>
<proteinExistence type="predicted"/>
<reference evidence="2 3" key="1">
    <citation type="submission" date="2017-09" db="EMBL/GenBank/DDBJ databases">
        <authorList>
            <consortium name="International Durum Wheat Genome Sequencing Consortium (IDWGSC)"/>
            <person name="Milanesi L."/>
        </authorList>
    </citation>
    <scope>NUCLEOTIDE SEQUENCE [LARGE SCALE GENOMIC DNA]</scope>
    <source>
        <strain evidence="3">cv. Svevo</strain>
    </source>
</reference>
<organism evidence="2 3">
    <name type="scientific">Triticum turgidum subsp. durum</name>
    <name type="common">Durum wheat</name>
    <name type="synonym">Triticum durum</name>
    <dbReference type="NCBI Taxonomy" id="4567"/>
    <lineage>
        <taxon>Eukaryota</taxon>
        <taxon>Viridiplantae</taxon>
        <taxon>Streptophyta</taxon>
        <taxon>Embryophyta</taxon>
        <taxon>Tracheophyta</taxon>
        <taxon>Spermatophyta</taxon>
        <taxon>Magnoliopsida</taxon>
        <taxon>Liliopsida</taxon>
        <taxon>Poales</taxon>
        <taxon>Poaceae</taxon>
        <taxon>BOP clade</taxon>
        <taxon>Pooideae</taxon>
        <taxon>Triticodae</taxon>
        <taxon>Triticeae</taxon>
        <taxon>Triticinae</taxon>
        <taxon>Triticum</taxon>
    </lineage>
</organism>
<dbReference type="PANTHER" id="PTHR11908:SF89">
    <property type="entry name" value="ALDEHYDE OXIDASE-LIKE PROTEIN-RELATED"/>
    <property type="match status" value="1"/>
</dbReference>
<evidence type="ECO:0000313" key="3">
    <source>
        <dbReference type="Proteomes" id="UP000324705"/>
    </source>
</evidence>